<dbReference type="GO" id="GO:0007165">
    <property type="term" value="P:signal transduction"/>
    <property type="evidence" value="ECO:0007669"/>
    <property type="project" value="InterPro"/>
</dbReference>
<dbReference type="RefSeq" id="WP_058382377.1">
    <property type="nucleotide sequence ID" value="NZ_CP013659.2"/>
</dbReference>
<dbReference type="CDD" id="cd01949">
    <property type="entry name" value="GGDEF"/>
    <property type="match status" value="1"/>
</dbReference>
<feature type="transmembrane region" description="Helical" evidence="4">
    <location>
        <begin position="12"/>
        <end position="32"/>
    </location>
</feature>
<evidence type="ECO:0000259" key="5">
    <source>
        <dbReference type="PROSITE" id="PS50885"/>
    </source>
</evidence>
<dbReference type="Pfam" id="PF00990">
    <property type="entry name" value="GGDEF"/>
    <property type="match status" value="1"/>
</dbReference>
<dbReference type="Gene3D" id="6.10.340.10">
    <property type="match status" value="1"/>
</dbReference>
<dbReference type="InterPro" id="IPR000160">
    <property type="entry name" value="GGDEF_dom"/>
</dbReference>
<dbReference type="GO" id="GO:0005886">
    <property type="term" value="C:plasma membrane"/>
    <property type="evidence" value="ECO:0007669"/>
    <property type="project" value="UniProtKB-SubCell"/>
</dbReference>
<evidence type="ECO:0000313" key="8">
    <source>
        <dbReference type="Proteomes" id="UP000067683"/>
    </source>
</evidence>
<keyword evidence="4" id="KW-1133">Transmembrane helix</keyword>
<evidence type="ECO:0008006" key="9">
    <source>
        <dbReference type="Google" id="ProtNLM"/>
    </source>
</evidence>
<dbReference type="Proteomes" id="UP000067683">
    <property type="component" value="Chromosome"/>
</dbReference>
<dbReference type="AlphaFoldDB" id="A0A0U2YM27"/>
<dbReference type="Gene3D" id="3.30.450.20">
    <property type="entry name" value="PAS domain"/>
    <property type="match status" value="1"/>
</dbReference>
<comment type="subcellular location">
    <subcellularLocation>
        <location evidence="1">Cell membrane</location>
    </subcellularLocation>
</comment>
<evidence type="ECO:0000256" key="4">
    <source>
        <dbReference type="SAM" id="Phobius"/>
    </source>
</evidence>
<gene>
    <name evidence="7" type="ORF">AUC31_10900</name>
</gene>
<dbReference type="STRING" id="200991.AUC31_10900"/>
<dbReference type="OrthoDB" id="9759607at2"/>
<dbReference type="PROSITE" id="PS50885">
    <property type="entry name" value="HAMP"/>
    <property type="match status" value="1"/>
</dbReference>
<dbReference type="EMBL" id="CP013659">
    <property type="protein sequence ID" value="ALS75674.1"/>
    <property type="molecule type" value="Genomic_DNA"/>
</dbReference>
<dbReference type="InterPro" id="IPR043128">
    <property type="entry name" value="Rev_trsase/Diguanyl_cyclase"/>
</dbReference>
<dbReference type="NCBIfam" id="TIGR00254">
    <property type="entry name" value="GGDEF"/>
    <property type="match status" value="1"/>
</dbReference>
<evidence type="ECO:0000313" key="7">
    <source>
        <dbReference type="EMBL" id="ALS75674.1"/>
    </source>
</evidence>
<dbReference type="KEGG" id="prt:AUC31_10900"/>
<sequence length="546" mass="60505">MKSLSLRNYWGLIFAVFILLFAAVLSVLVSEVSTKRLEAERGNALSSAAFQMKDRLDQYMWGRYSEIKTFGEIEELALTTSIEEKRATLEMLQDQVPAFSWIGITDSAGVVTASTNELLEGMDLSDRPVYSEARQADYVGDVHEALLLADLLPNPGGHELEFVDISVPVFYSDGSFGGVVAAHLSWDWAQEVMQFVLRPLNRSENELEVFVLSPGDNRVILGPEQFLGKLLPIDSYTLSQGKRAGWVLEQWPDGNSYLTGFTGGRTNWEYPGLEWTVLVRQPEETAFAAARDLSRIIMLSGLASAVLFALAGWLVAGRISRPLNEISNKAKAFRKGEQLVLPKNTGVREIEDLSNSLESLVSTLGTTESDLVRMQDLAQRDPLTGLPNRIALEEAADRMMKRAHTDGEQLAFFYLDLDGFKKANDTLGHLAGDHVLQKVAERLMAELPEEAFISRIGGDEFVLLFPCEGMGELPTRQLAQRLIDRLSKPITVEAGRVQLGCSIGIAIYPDNAENLYTLLSYADAALYVSKENGKSQTTFYRDIASE</sequence>
<reference evidence="7" key="1">
    <citation type="submission" date="2016-01" db="EMBL/GenBank/DDBJ databases">
        <title>Complete genome of Planococcus rifietoensis type strain M8.</title>
        <authorList>
            <person name="See-Too W.S."/>
        </authorList>
    </citation>
    <scope>NUCLEOTIDE SEQUENCE [LARGE SCALE GENOMIC DNA]</scope>
    <source>
        <strain evidence="7">M8</strain>
    </source>
</reference>
<dbReference type="PROSITE" id="PS50887">
    <property type="entry name" value="GGDEF"/>
    <property type="match status" value="1"/>
</dbReference>
<dbReference type="PANTHER" id="PTHR46663:SF2">
    <property type="entry name" value="GGDEF DOMAIN-CONTAINING PROTEIN"/>
    <property type="match status" value="1"/>
</dbReference>
<dbReference type="SUPFAM" id="SSF55073">
    <property type="entry name" value="Nucleotide cyclase"/>
    <property type="match status" value="1"/>
</dbReference>
<keyword evidence="8" id="KW-1185">Reference proteome</keyword>
<dbReference type="InterPro" id="IPR003660">
    <property type="entry name" value="HAMP_dom"/>
</dbReference>
<keyword evidence="2" id="KW-1003">Cell membrane</keyword>
<protein>
    <recommendedName>
        <fullName evidence="9">Diguanylate cyclase</fullName>
    </recommendedName>
</protein>
<evidence type="ECO:0000256" key="2">
    <source>
        <dbReference type="ARBA" id="ARBA00022475"/>
    </source>
</evidence>
<name>A0A0U2YM27_9BACL</name>
<dbReference type="InterPro" id="IPR052163">
    <property type="entry name" value="DGC-Regulatory_Protein"/>
</dbReference>
<feature type="domain" description="HAMP" evidence="5">
    <location>
        <begin position="317"/>
        <end position="369"/>
    </location>
</feature>
<proteinExistence type="predicted"/>
<feature type="transmembrane region" description="Helical" evidence="4">
    <location>
        <begin position="296"/>
        <end position="316"/>
    </location>
</feature>
<dbReference type="PANTHER" id="PTHR46663">
    <property type="entry name" value="DIGUANYLATE CYCLASE DGCT-RELATED"/>
    <property type="match status" value="1"/>
</dbReference>
<keyword evidence="4" id="KW-0812">Transmembrane</keyword>
<accession>A0A0U2YM27</accession>
<evidence type="ECO:0000259" key="6">
    <source>
        <dbReference type="PROSITE" id="PS50887"/>
    </source>
</evidence>
<feature type="domain" description="GGDEF" evidence="6">
    <location>
        <begin position="408"/>
        <end position="542"/>
    </location>
</feature>
<evidence type="ECO:0000256" key="1">
    <source>
        <dbReference type="ARBA" id="ARBA00004236"/>
    </source>
</evidence>
<keyword evidence="3 4" id="KW-0472">Membrane</keyword>
<dbReference type="CDD" id="cd12914">
    <property type="entry name" value="PDC1_DGC_like"/>
    <property type="match status" value="1"/>
</dbReference>
<dbReference type="InterPro" id="IPR029787">
    <property type="entry name" value="Nucleotide_cyclase"/>
</dbReference>
<dbReference type="SMART" id="SM00267">
    <property type="entry name" value="GGDEF"/>
    <property type="match status" value="1"/>
</dbReference>
<evidence type="ECO:0000256" key="3">
    <source>
        <dbReference type="ARBA" id="ARBA00023136"/>
    </source>
</evidence>
<dbReference type="Gene3D" id="3.30.70.270">
    <property type="match status" value="1"/>
</dbReference>
<organism evidence="7 8">
    <name type="scientific">Planococcus rifietoensis</name>
    <dbReference type="NCBI Taxonomy" id="200991"/>
    <lineage>
        <taxon>Bacteria</taxon>
        <taxon>Bacillati</taxon>
        <taxon>Bacillota</taxon>
        <taxon>Bacilli</taxon>
        <taxon>Bacillales</taxon>
        <taxon>Caryophanaceae</taxon>
        <taxon>Planococcus</taxon>
    </lineage>
</organism>